<keyword evidence="2" id="KW-1185">Reference proteome</keyword>
<proteinExistence type="predicted"/>
<organism evidence="1 2">
    <name type="scientific">Basidiobolus ranarum</name>
    <dbReference type="NCBI Taxonomy" id="34480"/>
    <lineage>
        <taxon>Eukaryota</taxon>
        <taxon>Fungi</taxon>
        <taxon>Fungi incertae sedis</taxon>
        <taxon>Zoopagomycota</taxon>
        <taxon>Entomophthoromycotina</taxon>
        <taxon>Basidiobolomycetes</taxon>
        <taxon>Basidiobolales</taxon>
        <taxon>Basidiobolaceae</taxon>
        <taxon>Basidiobolus</taxon>
    </lineage>
</organism>
<evidence type="ECO:0000313" key="1">
    <source>
        <dbReference type="EMBL" id="KAK9761049.1"/>
    </source>
</evidence>
<reference evidence="1 2" key="1">
    <citation type="submission" date="2023-04" db="EMBL/GenBank/DDBJ databases">
        <title>Genome of Basidiobolus ranarum AG-B5.</title>
        <authorList>
            <person name="Stajich J.E."/>
            <person name="Carter-House D."/>
            <person name="Gryganskyi A."/>
        </authorList>
    </citation>
    <scope>NUCLEOTIDE SEQUENCE [LARGE SCALE GENOMIC DNA]</scope>
    <source>
        <strain evidence="1 2">AG-B5</strain>
    </source>
</reference>
<accession>A0ABR2WHS0</accession>
<evidence type="ECO:0000313" key="2">
    <source>
        <dbReference type="Proteomes" id="UP001479436"/>
    </source>
</evidence>
<dbReference type="EMBL" id="JASJQH010001604">
    <property type="protein sequence ID" value="KAK9761049.1"/>
    <property type="molecule type" value="Genomic_DNA"/>
</dbReference>
<protein>
    <submittedName>
        <fullName evidence="1">Uncharacterized protein</fullName>
    </submittedName>
</protein>
<dbReference type="Proteomes" id="UP001479436">
    <property type="component" value="Unassembled WGS sequence"/>
</dbReference>
<name>A0ABR2WHS0_9FUNG</name>
<comment type="caution">
    <text evidence="1">The sequence shown here is derived from an EMBL/GenBank/DDBJ whole genome shotgun (WGS) entry which is preliminary data.</text>
</comment>
<gene>
    <name evidence="1" type="ORF">K7432_014358</name>
</gene>
<sequence>MGTFLFLSVEEVWDGQLRPKRYHEKSFYYHNMLPVEWVFSARVKDRSVKTTLEYIVDFKDTASDGDFGHPTFKIFVGHSSIGAEMLLL</sequence>